<dbReference type="FunFam" id="1.10.10.10:FF:000322">
    <property type="entry name" value="Probable disease resistance protein At1g63360"/>
    <property type="match status" value="1"/>
</dbReference>
<evidence type="ECO:0000256" key="1">
    <source>
        <dbReference type="ARBA" id="ARBA00008894"/>
    </source>
</evidence>
<evidence type="ECO:0000259" key="9">
    <source>
        <dbReference type="Pfam" id="PF23559"/>
    </source>
</evidence>
<evidence type="ECO:0000256" key="5">
    <source>
        <dbReference type="ARBA" id="ARBA00022821"/>
    </source>
</evidence>
<keyword evidence="12" id="KW-1185">Reference proteome</keyword>
<dbReference type="Gene3D" id="1.20.5.4130">
    <property type="match status" value="1"/>
</dbReference>
<evidence type="ECO:0000259" key="8">
    <source>
        <dbReference type="Pfam" id="PF18052"/>
    </source>
</evidence>
<dbReference type="Gene3D" id="1.10.8.430">
    <property type="entry name" value="Helical domain of apoptotic protease-activating factors"/>
    <property type="match status" value="2"/>
</dbReference>
<dbReference type="GO" id="GO:0005524">
    <property type="term" value="F:ATP binding"/>
    <property type="evidence" value="ECO:0007669"/>
    <property type="project" value="UniProtKB-KW"/>
</dbReference>
<dbReference type="PRINTS" id="PR00364">
    <property type="entry name" value="DISEASERSIST"/>
</dbReference>
<dbReference type="Proteomes" id="UP000826271">
    <property type="component" value="Unassembled WGS sequence"/>
</dbReference>
<comment type="similarity">
    <text evidence="1">Belongs to the disease resistance NB-LRR family.</text>
</comment>
<dbReference type="InterPro" id="IPR042197">
    <property type="entry name" value="Apaf_helical"/>
</dbReference>
<feature type="domain" description="NB-ARC" evidence="7">
    <location>
        <begin position="201"/>
        <end position="294"/>
    </location>
</feature>
<dbReference type="Gene3D" id="1.10.10.10">
    <property type="entry name" value="Winged helix-like DNA-binding domain superfamily/Winged helix DNA-binding domain"/>
    <property type="match status" value="1"/>
</dbReference>
<gene>
    <name evidence="11" type="ORF">BUALT_Bualt12G0041600</name>
</gene>
<dbReference type="GO" id="GO:0051707">
    <property type="term" value="P:response to other organism"/>
    <property type="evidence" value="ECO:0007669"/>
    <property type="project" value="UniProtKB-ARBA"/>
</dbReference>
<dbReference type="InterPro" id="IPR002182">
    <property type="entry name" value="NB-ARC"/>
</dbReference>
<evidence type="ECO:0000313" key="12">
    <source>
        <dbReference type="Proteomes" id="UP000826271"/>
    </source>
</evidence>
<evidence type="ECO:0000256" key="6">
    <source>
        <dbReference type="ARBA" id="ARBA00022840"/>
    </source>
</evidence>
<dbReference type="PROSITE" id="PS51450">
    <property type="entry name" value="LRR"/>
    <property type="match status" value="1"/>
</dbReference>
<evidence type="ECO:0000256" key="3">
    <source>
        <dbReference type="ARBA" id="ARBA00022737"/>
    </source>
</evidence>
<keyword evidence="6" id="KW-0067">ATP-binding</keyword>
<sequence>MPDSSFISGFSTGFGSAFLQFALERLANFGSFAWKEIRLILGVEEELRKLHRTFLKIQDLVDYVESSPLRFSNGSKAWQIWFEDLRRLSYDADALLDHISLSLSKPDSKDSLDLSRESHNVQPKIRSALELHLPHKINEMQMKLEDLAKEMKSLLKIEKVKMDIIHHKRKTKTGERSHSTSLLVDEGVIVGRQQDKENIIKLLDLDWLQRELQKILICSGKFLLVLDDYWNESHDDWELLFSPVRSAFRGSKVMVTTRSSTVATVVGSTGSYQLQGLRDDDCWKLMKHIAFFKKQNKKNLESLGQEIAKKCKGLPLAAKTLGRVLHCKSSEDEWHSILKSELWDLPQDRNSVYPSLMLSYLHLPAHLKKCFAYCSIFPQNHEFELEELVLLWVAEGFIQPGGERRMEDVAADYFYDLHSRSFFTQGKNSSNKIIYKMHDLIHDLARLVSTDTCFQMKTNHYSLFGNACHLALHHDNVQPLHLKASYKNERLRTFLVICKNGVSGGLIDRELFLNLKFARVLDLSNIGLGEVPDSIFHLIYLRYLNVSGNRIQSLPTSVCELLALQTLKLSNCPKLIDLPDVKKLSNLRHLVFDMGAKVQCMPYELGNLTNLQTLTAFVVRNKKGCRIEELKEMNSLRGSLSIKNVENVINEKDARDANLDKKPYLNKLRLLWEELKDEDSLMVKQAQVLENLRPHENLKELEIKNYSGMICPGWLSNSCSKFTSIHLQGLGNCTELPSFGLLQHLKSLTIGEMHALKCVDDKFYGNGNGEKFPSLEFLEVYQMEKLVQWKVDSNGSICMRRLTNFSIDNCPELTDCPSYLRSIRHLNISRAKSLQQTAFGDPETMLWQIHAFELASAQASKDIEQQWKVLLVLDDYWNESPDDWELLFSPLRYAFRGSKVMVTTRSSTVAMVVGLTGPYHLQGLCDDDCWRLMKQIAFFKKESNENLESSGQEIAKKCKGLPLAAKTLGRVLHCKSSEDE</sequence>
<name>A0AAV6WPT1_9LAMI</name>
<dbReference type="InterPro" id="IPR041118">
    <property type="entry name" value="Rx_N"/>
</dbReference>
<dbReference type="Gene3D" id="3.40.50.300">
    <property type="entry name" value="P-loop containing nucleotide triphosphate hydrolases"/>
    <property type="match status" value="1"/>
</dbReference>
<dbReference type="EMBL" id="WHWC01000012">
    <property type="protein sequence ID" value="KAG8372198.1"/>
    <property type="molecule type" value="Genomic_DNA"/>
</dbReference>
<dbReference type="InterPro" id="IPR027417">
    <property type="entry name" value="P-loop_NTPase"/>
</dbReference>
<dbReference type="GO" id="GO:0043531">
    <property type="term" value="F:ADP binding"/>
    <property type="evidence" value="ECO:0007669"/>
    <property type="project" value="InterPro"/>
</dbReference>
<organism evidence="11 12">
    <name type="scientific">Buddleja alternifolia</name>
    <dbReference type="NCBI Taxonomy" id="168488"/>
    <lineage>
        <taxon>Eukaryota</taxon>
        <taxon>Viridiplantae</taxon>
        <taxon>Streptophyta</taxon>
        <taxon>Embryophyta</taxon>
        <taxon>Tracheophyta</taxon>
        <taxon>Spermatophyta</taxon>
        <taxon>Magnoliopsida</taxon>
        <taxon>eudicotyledons</taxon>
        <taxon>Gunneridae</taxon>
        <taxon>Pentapetalae</taxon>
        <taxon>asterids</taxon>
        <taxon>lamiids</taxon>
        <taxon>Lamiales</taxon>
        <taxon>Scrophulariaceae</taxon>
        <taxon>Buddlejeae</taxon>
        <taxon>Buddleja</taxon>
    </lineage>
</organism>
<dbReference type="Pfam" id="PF25019">
    <property type="entry name" value="LRR_R13L1-DRL21"/>
    <property type="match status" value="1"/>
</dbReference>
<dbReference type="InterPro" id="IPR056789">
    <property type="entry name" value="LRR_R13L1-DRL21"/>
</dbReference>
<evidence type="ECO:0008006" key="13">
    <source>
        <dbReference type="Google" id="ProtNLM"/>
    </source>
</evidence>
<dbReference type="InterPro" id="IPR001611">
    <property type="entry name" value="Leu-rich_rpt"/>
</dbReference>
<dbReference type="Pfam" id="PF23559">
    <property type="entry name" value="WHD_DRP"/>
    <property type="match status" value="1"/>
</dbReference>
<feature type="domain" description="R13L1/DRL21-like LRR repeat region" evidence="10">
    <location>
        <begin position="627"/>
        <end position="753"/>
    </location>
</feature>
<dbReference type="Pfam" id="PF18052">
    <property type="entry name" value="Rx_N"/>
    <property type="match status" value="1"/>
</dbReference>
<dbReference type="SUPFAM" id="SSF52058">
    <property type="entry name" value="L domain-like"/>
    <property type="match status" value="1"/>
</dbReference>
<feature type="domain" description="Disease resistance protein winged helix" evidence="9">
    <location>
        <begin position="376"/>
        <end position="445"/>
    </location>
</feature>
<dbReference type="SUPFAM" id="SSF52540">
    <property type="entry name" value="P-loop containing nucleoside triphosphate hydrolases"/>
    <property type="match status" value="2"/>
</dbReference>
<dbReference type="PANTHER" id="PTHR36766:SF40">
    <property type="entry name" value="DISEASE RESISTANCE PROTEIN RGA3"/>
    <property type="match status" value="1"/>
</dbReference>
<comment type="caution">
    <text evidence="11">The sequence shown here is derived from an EMBL/GenBank/DDBJ whole genome shotgun (WGS) entry which is preliminary data.</text>
</comment>
<keyword evidence="5" id="KW-0611">Plant defense</keyword>
<evidence type="ECO:0000256" key="4">
    <source>
        <dbReference type="ARBA" id="ARBA00022741"/>
    </source>
</evidence>
<evidence type="ECO:0000259" key="7">
    <source>
        <dbReference type="Pfam" id="PF00931"/>
    </source>
</evidence>
<dbReference type="Pfam" id="PF00560">
    <property type="entry name" value="LRR_1"/>
    <property type="match status" value="1"/>
</dbReference>
<feature type="domain" description="NB-ARC" evidence="7">
    <location>
        <begin position="865"/>
        <end position="941"/>
    </location>
</feature>
<protein>
    <recommendedName>
        <fullName evidence="13">Disease resistance RPP13-like protein 1</fullName>
    </recommendedName>
</protein>
<dbReference type="Pfam" id="PF00931">
    <property type="entry name" value="NB-ARC"/>
    <property type="match status" value="2"/>
</dbReference>
<feature type="domain" description="Disease resistance N-terminal" evidence="8">
    <location>
        <begin position="19"/>
        <end position="110"/>
    </location>
</feature>
<dbReference type="InterPro" id="IPR032675">
    <property type="entry name" value="LRR_dom_sf"/>
</dbReference>
<dbReference type="PANTHER" id="PTHR36766">
    <property type="entry name" value="PLANT BROAD-SPECTRUM MILDEW RESISTANCE PROTEIN RPW8"/>
    <property type="match status" value="1"/>
</dbReference>
<evidence type="ECO:0000256" key="2">
    <source>
        <dbReference type="ARBA" id="ARBA00022614"/>
    </source>
</evidence>
<reference evidence="11" key="1">
    <citation type="submission" date="2019-10" db="EMBL/GenBank/DDBJ databases">
        <authorList>
            <person name="Zhang R."/>
            <person name="Pan Y."/>
            <person name="Wang J."/>
            <person name="Ma R."/>
            <person name="Yu S."/>
        </authorList>
    </citation>
    <scope>NUCLEOTIDE SEQUENCE</scope>
    <source>
        <strain evidence="11">LA-IB0</strain>
        <tissue evidence="11">Leaf</tissue>
    </source>
</reference>
<dbReference type="AlphaFoldDB" id="A0AAV6WPT1"/>
<dbReference type="InterPro" id="IPR058922">
    <property type="entry name" value="WHD_DRP"/>
</dbReference>
<evidence type="ECO:0000313" key="11">
    <source>
        <dbReference type="EMBL" id="KAG8372198.1"/>
    </source>
</evidence>
<accession>A0AAV6WPT1</accession>
<dbReference type="GO" id="GO:0006952">
    <property type="term" value="P:defense response"/>
    <property type="evidence" value="ECO:0007669"/>
    <property type="project" value="UniProtKB-KW"/>
</dbReference>
<proteinExistence type="inferred from homology"/>
<keyword evidence="3" id="KW-0677">Repeat</keyword>
<dbReference type="InterPro" id="IPR036388">
    <property type="entry name" value="WH-like_DNA-bd_sf"/>
</dbReference>
<evidence type="ECO:0000259" key="10">
    <source>
        <dbReference type="Pfam" id="PF25019"/>
    </source>
</evidence>
<keyword evidence="4" id="KW-0547">Nucleotide-binding</keyword>
<dbReference type="Gene3D" id="3.80.10.10">
    <property type="entry name" value="Ribonuclease Inhibitor"/>
    <property type="match status" value="2"/>
</dbReference>
<keyword evidence="2" id="KW-0433">Leucine-rich repeat</keyword>